<protein>
    <submittedName>
        <fullName evidence="3">Integrase, catalytic region, zinc finger, CCHC-type, peptidase aspartic, catalytic</fullName>
    </submittedName>
</protein>
<feature type="compositionally biased region" description="Basic and acidic residues" evidence="2">
    <location>
        <begin position="1145"/>
        <end position="1162"/>
    </location>
</feature>
<keyword evidence="1" id="KW-0175">Coiled coil</keyword>
<proteinExistence type="predicted"/>
<feature type="compositionally biased region" description="Low complexity" evidence="2">
    <location>
        <begin position="1387"/>
        <end position="1409"/>
    </location>
</feature>
<comment type="caution">
    <text evidence="3">The sequence shown here is derived from an EMBL/GenBank/DDBJ whole genome shotgun (WGS) entry which is preliminary data.</text>
</comment>
<feature type="coiled-coil region" evidence="1">
    <location>
        <begin position="694"/>
        <end position="751"/>
    </location>
</feature>
<feature type="compositionally biased region" description="Low complexity" evidence="2">
    <location>
        <begin position="1559"/>
        <end position="1576"/>
    </location>
</feature>
<gene>
    <name evidence="3" type="ORF">Tci_032503</name>
</gene>
<name>A0A6L2LK33_TANCI</name>
<feature type="compositionally biased region" description="Pro residues" evidence="2">
    <location>
        <begin position="1512"/>
        <end position="1530"/>
    </location>
</feature>
<feature type="compositionally biased region" description="Basic and acidic residues" evidence="2">
    <location>
        <begin position="958"/>
        <end position="969"/>
    </location>
</feature>
<evidence type="ECO:0000313" key="3">
    <source>
        <dbReference type="EMBL" id="GEU60525.1"/>
    </source>
</evidence>
<feature type="region of interest" description="Disordered" evidence="2">
    <location>
        <begin position="1489"/>
        <end position="1592"/>
    </location>
</feature>
<feature type="region of interest" description="Disordered" evidence="2">
    <location>
        <begin position="946"/>
        <end position="970"/>
    </location>
</feature>
<organism evidence="3">
    <name type="scientific">Tanacetum cinerariifolium</name>
    <name type="common">Dalmatian daisy</name>
    <name type="synonym">Chrysanthemum cinerariifolium</name>
    <dbReference type="NCBI Taxonomy" id="118510"/>
    <lineage>
        <taxon>Eukaryota</taxon>
        <taxon>Viridiplantae</taxon>
        <taxon>Streptophyta</taxon>
        <taxon>Embryophyta</taxon>
        <taxon>Tracheophyta</taxon>
        <taxon>Spermatophyta</taxon>
        <taxon>Magnoliopsida</taxon>
        <taxon>eudicotyledons</taxon>
        <taxon>Gunneridae</taxon>
        <taxon>Pentapetalae</taxon>
        <taxon>asterids</taxon>
        <taxon>campanulids</taxon>
        <taxon>Asterales</taxon>
        <taxon>Asteraceae</taxon>
        <taxon>Asteroideae</taxon>
        <taxon>Anthemideae</taxon>
        <taxon>Anthemidinae</taxon>
        <taxon>Tanacetum</taxon>
    </lineage>
</organism>
<feature type="compositionally biased region" description="Basic and acidic residues" evidence="2">
    <location>
        <begin position="1285"/>
        <end position="1301"/>
    </location>
</feature>
<evidence type="ECO:0000256" key="2">
    <source>
        <dbReference type="SAM" id="MobiDB-lite"/>
    </source>
</evidence>
<feature type="compositionally biased region" description="Low complexity" evidence="2">
    <location>
        <begin position="1531"/>
        <end position="1543"/>
    </location>
</feature>
<accession>A0A6L2LK33</accession>
<feature type="region of interest" description="Disordered" evidence="2">
    <location>
        <begin position="1095"/>
        <end position="1209"/>
    </location>
</feature>
<evidence type="ECO:0000256" key="1">
    <source>
        <dbReference type="SAM" id="Coils"/>
    </source>
</evidence>
<sequence length="1983" mass="225496">MANLSDSEDIQCAGFNHDYYQEAACAHHEEHVMHDCVQLDYVVDSHDDYTSDSNIILCDQYVRGNEVPVIHSGASSVPIDAFMTIYDDMCEPYVQSDSYLSRNTVGKNSLTTKLAIYKEHVELYEQRAKFELTEREQKINEKLRIVISDRIFKEETLKRDLHSIKLQLASTIKHNKSMVEEVSFRKKDFKQKENNELKRVAIGYKNPLCLTRAKQAQPALYNSHEIIKDNHIQAIVHNSEDTLEIAEITRKKMNDKKNDPECVTRKVKITPHDYSKVNLLATFTPQKQLTPEQIFCSNDLMKIKSEALKERTKVSRPIKSFTVYPPNTPAALVPKVLPTKSQVKILIFTLIQLFSEFDQTCKKRITPSAITDGERGFEQTKACYLQEYVRDNEVPVVHSGASSVPTDAFMMIYDDMCEPHDQSVSYLSRNTVVKNFLNAELAICKEHVELHIHTSETTDPEQIFWSNDLMKIKSEALKERTKVSRPIKAFIVYPPNTHATLVPKVLPTKSQVKIHTFTLIQLFSEFDQTCKKRITPSAITDGEKGFEQTKACYIQEVIPFFKTLKENFEGIQKALTKEVKEMKDVFEELEAEVTQHSVDSKHDAIELKNLLNANDNLIAECLSQEVFCVATNSELNDNQTELINHFSKLEVSHLNLQLKYQNLKDQIGNSPPTPDKDTLDFDSVFVIGKMQASLQGKDNVIRQLKKELSQLQVALRDTDRALRVQTTDCQITKLTNQVTHLQAQNDLFRAENDKIKKHYKELYDSIKITRAKHIEQVTKVTTKNMNLKTGVSKATVNPLVSTRDKYAIYVEPIVPCLKNNRNAHLNYLRHLKESVETIGYIVEEAKVVRPLDRSIISAYRYTKHSQELLEYVIGTCPQGSQPRAKQLAHIPLIRKKQVIVSQPSNKLDSTTHPHVVTVTSQKTNVPVPPSTGVDCFLIASGSQPMSHVKPNKISPTKGDTKLPIDDQPRKNKSYLRTSTHKMVDVNAPSDQTLTIAPLVRKKRATLIVIPSIRFTKLIIHHLQRKHRFHLRLDSPLHLSNEEPVLGYLKFSAIGTKREIFGMSIPSRLITENIREASYYQEYQENVAKHRGFLAGETGSTQDFPAPKPAKPARKPQSTVQKAPPKPSIPSPVTSTKPAPTSVPAKKQENKRKQATGKTDKPAKAKRIKRSASRKTHQPKSSPMSVGASEAEEVLAEEPQVADEDDDFRKAVEESMKDAYVYLRDAHDLLSLQKHKKTSPADQYIFQRRVFESTTSSFHDESSYEVLGQSDSEEESKKIVLGVEKGGQDKGQARSKPDETSKGKAGPDPGNAEARELYRLCKHLSRDFSFGDQFFSDKPSDADKSTETEVESMVNVPIQQALSSISLMTSPIIDLTSRLESPKEHQQLKATTTHTTTTTTTLPPPQALQQSTTEAMMVKRIGELEHTLADLIQVNKTMEERLDKHGARLYTLEQLDIPQQVSIAESDSYKSHEDHMQLFKALEKSINRDHSEELAHDLAKARKKRKKGRESPKMPPGSPSHQPPPPLPPAGPSGMSGAPRASGSQVTPPPPPPTSTNQDSPSKGPAAPSPAKTAATTEHQAWSTPDVTHKPLVSWTPEDLDMDEAMGPNEQAQLSKEEDIGSSHIPTMNLRQGWWKPFEEERPTTPEPAWSIRSSDVPTGDITTFMDWFCKRRGITELKPQDLEGPAYEIVKVFHLDVIHLQYQMEEYHKLLTDSVEGPILRHNVSKPLPLGGPPGQVTIQSDFFFNKDLEYLRYGSKGRRSALSISTMKAAYYPDAGLEQMVPDQFWIEEECKYDIAVMYGISHWWFQRQRFYIDRHTSEGDRSTVRTHMRILNVVRIKVFSMYGYDYMKKIVLRRMDLNEHVIAERDFKYLYPSDFEDLNLLNLQGHLNHLPPKDKKILTTAVNQWTRQLVIRQCVEDFQLGIESYQTQVNLTKPQWTATGFEYKHDYTVIESPRAVIFRDKYEVQMMMHFNEIHKFSDGIL</sequence>
<dbReference type="EMBL" id="BKCJ010004350">
    <property type="protein sequence ID" value="GEU60525.1"/>
    <property type="molecule type" value="Genomic_DNA"/>
</dbReference>
<feature type="coiled-coil region" evidence="1">
    <location>
        <begin position="572"/>
        <end position="599"/>
    </location>
</feature>
<feature type="region of interest" description="Disordered" evidence="2">
    <location>
        <begin position="1281"/>
        <end position="1311"/>
    </location>
</feature>
<reference evidence="3" key="1">
    <citation type="journal article" date="2019" name="Sci. Rep.">
        <title>Draft genome of Tanacetum cinerariifolium, the natural source of mosquito coil.</title>
        <authorList>
            <person name="Yamashiro T."/>
            <person name="Shiraishi A."/>
            <person name="Satake H."/>
            <person name="Nakayama K."/>
        </authorList>
    </citation>
    <scope>NUCLEOTIDE SEQUENCE</scope>
</reference>
<feature type="compositionally biased region" description="Basic and acidic residues" evidence="2">
    <location>
        <begin position="1489"/>
        <end position="1499"/>
    </location>
</feature>
<feature type="region of interest" description="Disordered" evidence="2">
    <location>
        <begin position="1379"/>
        <end position="1409"/>
    </location>
</feature>
<feature type="compositionally biased region" description="Acidic residues" evidence="2">
    <location>
        <begin position="1189"/>
        <end position="1205"/>
    </location>
</feature>
<feature type="compositionally biased region" description="Basic residues" evidence="2">
    <location>
        <begin position="1163"/>
        <end position="1177"/>
    </location>
</feature>